<evidence type="ECO:0000313" key="2">
    <source>
        <dbReference type="EMBL" id="KEI70414.1"/>
    </source>
</evidence>
<keyword evidence="3" id="KW-1185">Reference proteome</keyword>
<protein>
    <submittedName>
        <fullName evidence="2">Uncharacterized protein</fullName>
    </submittedName>
</protein>
<evidence type="ECO:0000256" key="1">
    <source>
        <dbReference type="SAM" id="MobiDB-lite"/>
    </source>
</evidence>
<sequence>MSSSLTEQINNRPAQPDPLNDPEIGSSVQAAAEDKVEVSFTNKLTELPKMLEMDFNKVENLLANLAATNPFRPDMALGKQPEVAAIDASANVQSAPVAPVGATVDASHVSKLRQVNAALAEYDVRLQQVFDEMALSRSGRKPDPRGIGIEYERLMTFTRQTEYHLTETIKLIPETLPENTGQSIAQLMPEFTQSLIRYDSEFQQIFGVLQHELKQAEIAKKSLH</sequence>
<proteinExistence type="predicted"/>
<dbReference type="AlphaFoldDB" id="A0A081K8D8"/>
<dbReference type="Proteomes" id="UP000027997">
    <property type="component" value="Unassembled WGS sequence"/>
</dbReference>
<accession>A0A081K8D8</accession>
<feature type="region of interest" description="Disordered" evidence="1">
    <location>
        <begin position="1"/>
        <end position="25"/>
    </location>
</feature>
<gene>
    <name evidence="2" type="ORF">GV64_06410</name>
</gene>
<feature type="compositionally biased region" description="Polar residues" evidence="1">
    <location>
        <begin position="1"/>
        <end position="13"/>
    </location>
</feature>
<organism evidence="2 3">
    <name type="scientific">Endozoicomonas elysicola</name>
    <dbReference type="NCBI Taxonomy" id="305900"/>
    <lineage>
        <taxon>Bacteria</taxon>
        <taxon>Pseudomonadati</taxon>
        <taxon>Pseudomonadota</taxon>
        <taxon>Gammaproteobacteria</taxon>
        <taxon>Oceanospirillales</taxon>
        <taxon>Endozoicomonadaceae</taxon>
        <taxon>Endozoicomonas</taxon>
    </lineage>
</organism>
<dbReference type="RefSeq" id="WP_020581019.1">
    <property type="nucleotide sequence ID" value="NZ_JOJP01000001.1"/>
</dbReference>
<comment type="caution">
    <text evidence="2">The sequence shown here is derived from an EMBL/GenBank/DDBJ whole genome shotgun (WGS) entry which is preliminary data.</text>
</comment>
<evidence type="ECO:0000313" key="3">
    <source>
        <dbReference type="Proteomes" id="UP000027997"/>
    </source>
</evidence>
<dbReference type="STRING" id="305900.GV64_06410"/>
<reference evidence="2 3" key="1">
    <citation type="submission" date="2014-06" db="EMBL/GenBank/DDBJ databases">
        <title>Whole Genome Sequences of Three Symbiotic Endozoicomonas Bacteria.</title>
        <authorList>
            <person name="Neave M.J."/>
            <person name="Apprill A."/>
            <person name="Voolstra C.R."/>
        </authorList>
    </citation>
    <scope>NUCLEOTIDE SEQUENCE [LARGE SCALE GENOMIC DNA]</scope>
    <source>
        <strain evidence="2 3">DSM 22380</strain>
    </source>
</reference>
<dbReference type="EMBL" id="JOJP01000001">
    <property type="protein sequence ID" value="KEI70414.1"/>
    <property type="molecule type" value="Genomic_DNA"/>
</dbReference>
<name>A0A081K8D8_9GAMM</name>